<evidence type="ECO:0000313" key="2">
    <source>
        <dbReference type="EMBL" id="ODV90650.1"/>
    </source>
</evidence>
<dbReference type="AlphaFoldDB" id="A0A1E4TFW8"/>
<feature type="region of interest" description="Disordered" evidence="1">
    <location>
        <begin position="132"/>
        <end position="179"/>
    </location>
</feature>
<feature type="region of interest" description="Disordered" evidence="1">
    <location>
        <begin position="22"/>
        <end position="54"/>
    </location>
</feature>
<reference evidence="3" key="1">
    <citation type="submission" date="2016-02" db="EMBL/GenBank/DDBJ databases">
        <title>Comparative genomics of biotechnologically important yeasts.</title>
        <authorList>
            <consortium name="DOE Joint Genome Institute"/>
            <person name="Riley R."/>
            <person name="Haridas S."/>
            <person name="Wolfe K.H."/>
            <person name="Lopes M.R."/>
            <person name="Hittinger C.T."/>
            <person name="Goker M."/>
            <person name="Salamov A."/>
            <person name="Wisecaver J."/>
            <person name="Long T.M."/>
            <person name="Aerts A.L."/>
            <person name="Barry K."/>
            <person name="Choi C."/>
            <person name="Clum A."/>
            <person name="Coughlan A.Y."/>
            <person name="Deshpande S."/>
            <person name="Douglass A.P."/>
            <person name="Hanson S.J."/>
            <person name="Klenk H.-P."/>
            <person name="Labutti K."/>
            <person name="Lapidus A."/>
            <person name="Lindquist E."/>
            <person name="Lipzen A."/>
            <person name="Meier-Kolthoff J.P."/>
            <person name="Ohm R.A."/>
            <person name="Otillar R.P."/>
            <person name="Pangilinan J."/>
            <person name="Peng Y."/>
            <person name="Rokas A."/>
            <person name="Rosa C.A."/>
            <person name="Scheuner C."/>
            <person name="Sibirny A.A."/>
            <person name="Slot J.C."/>
            <person name="Stielow J.B."/>
            <person name="Sun H."/>
            <person name="Kurtzman C.P."/>
            <person name="Blackwell M."/>
            <person name="Jeffries T.W."/>
            <person name="Grigoriev I.V."/>
        </authorList>
    </citation>
    <scope>NUCLEOTIDE SEQUENCE [LARGE SCALE GENOMIC DNA]</scope>
    <source>
        <strain evidence="3">NRRL Y-17796</strain>
    </source>
</reference>
<accession>A0A1E4TFW8</accession>
<protein>
    <submittedName>
        <fullName evidence="2">Uncharacterized protein</fullName>
    </submittedName>
</protein>
<sequence>MEIDEQLLQDAHRLIELKERLLPNSDSQKGEIDQIASETQSELEHTSDTNINTTIPKNKDKIAILKEKLEYEKLSNSKRVEFAPETSHIPPIEELYGKDAYYSTFSNLASQSNNSTYTDEIHSVHFNQDSIKPIKSANQPTFTDSSDPSEPSLLDEADLPYRPRPNHTPKYSDDTSEIPDSIMEIYGYSNE</sequence>
<dbReference type="Proteomes" id="UP000095023">
    <property type="component" value="Unassembled WGS sequence"/>
</dbReference>
<evidence type="ECO:0000313" key="3">
    <source>
        <dbReference type="Proteomes" id="UP000095023"/>
    </source>
</evidence>
<feature type="compositionally biased region" description="Polar residues" evidence="1">
    <location>
        <begin position="132"/>
        <end position="143"/>
    </location>
</feature>
<dbReference type="EMBL" id="KV453842">
    <property type="protein sequence ID" value="ODV90650.1"/>
    <property type="molecule type" value="Genomic_DNA"/>
</dbReference>
<gene>
    <name evidence="2" type="ORF">CANCADRAFT_31535</name>
</gene>
<proteinExistence type="predicted"/>
<name>A0A1E4TFW8_9ASCO</name>
<evidence type="ECO:0000256" key="1">
    <source>
        <dbReference type="SAM" id="MobiDB-lite"/>
    </source>
</evidence>
<keyword evidence="3" id="KW-1185">Reference proteome</keyword>
<organism evidence="2 3">
    <name type="scientific">Tortispora caseinolytica NRRL Y-17796</name>
    <dbReference type="NCBI Taxonomy" id="767744"/>
    <lineage>
        <taxon>Eukaryota</taxon>
        <taxon>Fungi</taxon>
        <taxon>Dikarya</taxon>
        <taxon>Ascomycota</taxon>
        <taxon>Saccharomycotina</taxon>
        <taxon>Trigonopsidomycetes</taxon>
        <taxon>Trigonopsidales</taxon>
        <taxon>Trigonopsidaceae</taxon>
        <taxon>Tortispora</taxon>
    </lineage>
</organism>